<proteinExistence type="predicted"/>
<dbReference type="EMBL" id="BAABHA010000002">
    <property type="protein sequence ID" value="GAA4376538.1"/>
    <property type="molecule type" value="Genomic_DNA"/>
</dbReference>
<evidence type="ECO:0000313" key="3">
    <source>
        <dbReference type="Proteomes" id="UP001500454"/>
    </source>
</evidence>
<sequence length="292" mass="31741">MTGSLVGQAQEVTAPVSLPGVDLLPSLRDTLPPGQPVKDLVAARPLWWRQLVLPAGLVGAGALLRKDLYIEDIELLEIGELELEIEDLKLGPDKGIRTRARRHFAGLRTTLDDHLRYVPGFATLGLSVLGVEGRHKTIDQALLLGMIHVLNGESTHHLKRLTAVSRPHGRSFDSFPSAHASAAFARAHFMHKEYGHRSGWYTAAGYSMAVATGALRIAKDNHWFSDVLAGAGVGILSTELVYLAYPGIKRTTQRAWQRLRPGRPDLSSQALVLPFYAQGAAGATLIVHLPGR</sequence>
<organism evidence="2 3">
    <name type="scientific">Hymenobacter koreensis</name>
    <dbReference type="NCBI Taxonomy" id="1084523"/>
    <lineage>
        <taxon>Bacteria</taxon>
        <taxon>Pseudomonadati</taxon>
        <taxon>Bacteroidota</taxon>
        <taxon>Cytophagia</taxon>
        <taxon>Cytophagales</taxon>
        <taxon>Hymenobacteraceae</taxon>
        <taxon>Hymenobacter</taxon>
    </lineage>
</organism>
<feature type="domain" description="Phosphatidic acid phosphatase type 2/haloperoxidase" evidence="1">
    <location>
        <begin position="166"/>
        <end position="246"/>
    </location>
</feature>
<dbReference type="SUPFAM" id="SSF48317">
    <property type="entry name" value="Acid phosphatase/Vanadium-dependent haloperoxidase"/>
    <property type="match status" value="1"/>
</dbReference>
<name>A0ABP8IWH2_9BACT</name>
<dbReference type="Proteomes" id="UP001500454">
    <property type="component" value="Unassembled WGS sequence"/>
</dbReference>
<dbReference type="InterPro" id="IPR036938">
    <property type="entry name" value="PAP2/HPO_sf"/>
</dbReference>
<protein>
    <recommendedName>
        <fullName evidence="1">Phosphatidic acid phosphatase type 2/haloperoxidase domain-containing protein</fullName>
    </recommendedName>
</protein>
<dbReference type="InterPro" id="IPR000326">
    <property type="entry name" value="PAP2/HPO"/>
</dbReference>
<gene>
    <name evidence="2" type="ORF">GCM10023186_10510</name>
</gene>
<keyword evidence="3" id="KW-1185">Reference proteome</keyword>
<comment type="caution">
    <text evidence="2">The sequence shown here is derived from an EMBL/GenBank/DDBJ whole genome shotgun (WGS) entry which is preliminary data.</text>
</comment>
<evidence type="ECO:0000259" key="1">
    <source>
        <dbReference type="Pfam" id="PF01569"/>
    </source>
</evidence>
<accession>A0ABP8IWH2</accession>
<reference evidence="3" key="1">
    <citation type="journal article" date="2019" name="Int. J. Syst. Evol. Microbiol.">
        <title>The Global Catalogue of Microorganisms (GCM) 10K type strain sequencing project: providing services to taxonomists for standard genome sequencing and annotation.</title>
        <authorList>
            <consortium name="The Broad Institute Genomics Platform"/>
            <consortium name="The Broad Institute Genome Sequencing Center for Infectious Disease"/>
            <person name="Wu L."/>
            <person name="Ma J."/>
        </authorList>
    </citation>
    <scope>NUCLEOTIDE SEQUENCE [LARGE SCALE GENOMIC DNA]</scope>
    <source>
        <strain evidence="3">JCM 17924</strain>
    </source>
</reference>
<dbReference type="Pfam" id="PF01569">
    <property type="entry name" value="PAP2"/>
    <property type="match status" value="1"/>
</dbReference>
<dbReference type="Gene3D" id="1.20.144.10">
    <property type="entry name" value="Phosphatidic acid phosphatase type 2/haloperoxidase"/>
    <property type="match status" value="1"/>
</dbReference>
<evidence type="ECO:0000313" key="2">
    <source>
        <dbReference type="EMBL" id="GAA4376538.1"/>
    </source>
</evidence>